<dbReference type="EMBL" id="JARJBC010000008">
    <property type="protein sequence ID" value="MDF3290589.1"/>
    <property type="molecule type" value="Genomic_DNA"/>
</dbReference>
<dbReference type="InterPro" id="IPR025351">
    <property type="entry name" value="Pvc16_N"/>
</dbReference>
<keyword evidence="3" id="KW-1185">Reference proteome</keyword>
<feature type="domain" description="Pvc16 N-terminal" evidence="1">
    <location>
        <begin position="4"/>
        <end position="181"/>
    </location>
</feature>
<name>A0ABT5ZLW1_9ACTN</name>
<proteinExistence type="predicted"/>
<dbReference type="RefSeq" id="WP_276093982.1">
    <property type="nucleotide sequence ID" value="NZ_JARJBC010000008.1"/>
</dbReference>
<evidence type="ECO:0000259" key="1">
    <source>
        <dbReference type="Pfam" id="PF14065"/>
    </source>
</evidence>
<protein>
    <submittedName>
        <fullName evidence="2">DUF4255 domain-containing protein</fullName>
    </submittedName>
</protein>
<dbReference type="Pfam" id="PF14065">
    <property type="entry name" value="Pvc16_N"/>
    <property type="match status" value="1"/>
</dbReference>
<comment type="caution">
    <text evidence="2">The sequence shown here is derived from an EMBL/GenBank/DDBJ whole genome shotgun (WGS) entry which is preliminary data.</text>
</comment>
<organism evidence="2 3">
    <name type="scientific">Streptomyces silvisoli</name>
    <dbReference type="NCBI Taxonomy" id="3034235"/>
    <lineage>
        <taxon>Bacteria</taxon>
        <taxon>Bacillati</taxon>
        <taxon>Actinomycetota</taxon>
        <taxon>Actinomycetes</taxon>
        <taxon>Kitasatosporales</taxon>
        <taxon>Streptomycetaceae</taxon>
        <taxon>Streptomyces</taxon>
    </lineage>
</organism>
<sequence length="212" mass="23367">MIHEVDAALRAVISEGALRDSGVEVALEAPTREWAARHTAPTVNAYLYDVHEDLARRERGAVALRDERGAVTRRRQPPRWYRLCYLVTAWTARAEDEHRLLSAVLACLIRTEVLPEDLLGQHLRGTGLAVPLAVAMRGDRDRPLSELWTALGGQLKPSLDVVVTAPFAVGPEYDVPPVVTELEVRARSTDGAVVDAPRRAPRAAHELPVEGR</sequence>
<accession>A0ABT5ZLW1</accession>
<reference evidence="2 3" key="1">
    <citation type="submission" date="2023-03" db="EMBL/GenBank/DDBJ databases">
        <title>Draft genome sequence of Streptomyces sp. RB6PN23 isolated from peat swamp forest in Thailand.</title>
        <authorList>
            <person name="Klaysubun C."/>
            <person name="Duangmal K."/>
        </authorList>
    </citation>
    <scope>NUCLEOTIDE SEQUENCE [LARGE SCALE GENOMIC DNA]</scope>
    <source>
        <strain evidence="2 3">RB6PN23</strain>
    </source>
</reference>
<evidence type="ECO:0000313" key="3">
    <source>
        <dbReference type="Proteomes" id="UP001216579"/>
    </source>
</evidence>
<dbReference type="Proteomes" id="UP001216579">
    <property type="component" value="Unassembled WGS sequence"/>
</dbReference>
<gene>
    <name evidence="2" type="ORF">P3G67_15295</name>
</gene>
<evidence type="ECO:0000313" key="2">
    <source>
        <dbReference type="EMBL" id="MDF3290589.1"/>
    </source>
</evidence>